<accession>D0MJ51</accession>
<gene>
    <name evidence="2" type="ordered locus">Rmar_1623</name>
</gene>
<dbReference type="InterPro" id="IPR010496">
    <property type="entry name" value="AL/BT2_dom"/>
</dbReference>
<dbReference type="Proteomes" id="UP000002221">
    <property type="component" value="Chromosome"/>
</dbReference>
<dbReference type="KEGG" id="rmr:Rmar_1623"/>
<evidence type="ECO:0000313" key="2">
    <source>
        <dbReference type="EMBL" id="ACY48509.1"/>
    </source>
</evidence>
<dbReference type="Gene3D" id="2.60.120.560">
    <property type="entry name" value="Exo-inulinase, domain 1"/>
    <property type="match status" value="1"/>
</dbReference>
<organism evidence="2 3">
    <name type="scientific">Rhodothermus marinus (strain ATCC 43812 / DSM 4252 / R-10)</name>
    <name type="common">Rhodothermus obamensis</name>
    <dbReference type="NCBI Taxonomy" id="518766"/>
    <lineage>
        <taxon>Bacteria</taxon>
        <taxon>Pseudomonadati</taxon>
        <taxon>Rhodothermota</taxon>
        <taxon>Rhodothermia</taxon>
        <taxon>Rhodothermales</taxon>
        <taxon>Rhodothermaceae</taxon>
        <taxon>Rhodothermus</taxon>
    </lineage>
</organism>
<proteinExistence type="predicted"/>
<dbReference type="eggNOG" id="COG3291">
    <property type="taxonomic scope" value="Bacteria"/>
</dbReference>
<dbReference type="EMBL" id="CP001807">
    <property type="protein sequence ID" value="ACY48509.1"/>
    <property type="molecule type" value="Genomic_DNA"/>
</dbReference>
<reference evidence="2 3" key="1">
    <citation type="journal article" date="2009" name="Stand. Genomic Sci.">
        <title>Complete genome sequence of Rhodothermus marinus type strain (R-10).</title>
        <authorList>
            <person name="Nolan M."/>
            <person name="Tindall B.J."/>
            <person name="Pomrenke H."/>
            <person name="Lapidus A."/>
            <person name="Copeland A."/>
            <person name="Glavina Del Rio T."/>
            <person name="Lucas S."/>
            <person name="Chen F."/>
            <person name="Tice H."/>
            <person name="Cheng J.F."/>
            <person name="Saunders E."/>
            <person name="Han C."/>
            <person name="Bruce D."/>
            <person name="Goodwin L."/>
            <person name="Chain P."/>
            <person name="Pitluck S."/>
            <person name="Ovchinikova G."/>
            <person name="Pati A."/>
            <person name="Ivanova N."/>
            <person name="Mavromatis K."/>
            <person name="Chen A."/>
            <person name="Palaniappan K."/>
            <person name="Land M."/>
            <person name="Hauser L."/>
            <person name="Chang Y.J."/>
            <person name="Jeffries C.D."/>
            <person name="Brettin T."/>
            <person name="Goker M."/>
            <person name="Bristow J."/>
            <person name="Eisen J.A."/>
            <person name="Markowitz V."/>
            <person name="Hugenholtz P."/>
            <person name="Kyrpides N.C."/>
            <person name="Klenk H.P."/>
            <person name="Detter J.C."/>
        </authorList>
    </citation>
    <scope>NUCLEOTIDE SEQUENCE [LARGE SCALE GENOMIC DNA]</scope>
    <source>
        <strain evidence="3">ATCC 43812 / DSM 4252 / R-10</strain>
    </source>
</reference>
<dbReference type="GO" id="GO:0016787">
    <property type="term" value="F:hydrolase activity"/>
    <property type="evidence" value="ECO:0007669"/>
    <property type="project" value="InterPro"/>
</dbReference>
<protein>
    <recommendedName>
        <fullName evidence="1">3-keto-alpha-glucoside-1,2-lyase/3-keto-2-hydroxy-glucal hydratase domain-containing protein</fullName>
    </recommendedName>
</protein>
<evidence type="ECO:0000259" key="1">
    <source>
        <dbReference type="Pfam" id="PF06439"/>
    </source>
</evidence>
<dbReference type="AlphaFoldDB" id="D0MJ51"/>
<feature type="domain" description="3-keto-alpha-glucoside-1,2-lyase/3-keto-2-hydroxy-glucal hydratase" evidence="1">
    <location>
        <begin position="60"/>
        <end position="252"/>
    </location>
</feature>
<evidence type="ECO:0000313" key="3">
    <source>
        <dbReference type="Proteomes" id="UP000002221"/>
    </source>
</evidence>
<dbReference type="Pfam" id="PF06439">
    <property type="entry name" value="3keto-disac_hyd"/>
    <property type="match status" value="1"/>
</dbReference>
<dbReference type="STRING" id="518766.Rmar_1623"/>
<keyword evidence="3" id="KW-1185">Reference proteome</keyword>
<name>D0MJ51_RHOM4</name>
<sequence>MQRAMRRIILLATLWIINGGITKTMAQIDTTWAIHDMNRPRPPVVTPAPFDRPTAPPSDAIVLFDGTDLSAWERVGGGPAGWRVVDGYMEVVPGSGNIQTRQGFGDVQLHLEWSVPEDVTGEGQGRGNSGVFLMGRYEVQVLDSYQNDTYPDGQAAAIYGQYPPLVNAMRPPGQWQTYDIVFRRPRFDAEGRLLQPARMTVFHNGVLVQDCAVLTGPTAHRARPPYEPHPDRLPLMLQDHGDRVRFRNIWVRPLE</sequence>
<dbReference type="HOGENOM" id="CLU_067540_0_0_10"/>